<evidence type="ECO:0000313" key="3">
    <source>
        <dbReference type="Proteomes" id="UP000076661"/>
    </source>
</evidence>
<organism evidence="2 3">
    <name type="scientific">Pseudoalteromonas luteoviolacea S4060-1</name>
    <dbReference type="NCBI Taxonomy" id="1365257"/>
    <lineage>
        <taxon>Bacteria</taxon>
        <taxon>Pseudomonadati</taxon>
        <taxon>Pseudomonadota</taxon>
        <taxon>Gammaproteobacteria</taxon>
        <taxon>Alteromonadales</taxon>
        <taxon>Pseudoalteromonadaceae</taxon>
        <taxon>Pseudoalteromonas</taxon>
    </lineage>
</organism>
<accession>A0A162B752</accession>
<feature type="transmembrane region" description="Helical" evidence="1">
    <location>
        <begin position="30"/>
        <end position="53"/>
    </location>
</feature>
<comment type="caution">
    <text evidence="2">The sequence shown here is derived from an EMBL/GenBank/DDBJ whole genome shotgun (WGS) entry which is preliminary data.</text>
</comment>
<gene>
    <name evidence="2" type="ORF">N478_02050</name>
</gene>
<keyword evidence="1" id="KW-0472">Membrane</keyword>
<evidence type="ECO:0000256" key="1">
    <source>
        <dbReference type="SAM" id="Phobius"/>
    </source>
</evidence>
<feature type="transmembrane region" description="Helical" evidence="1">
    <location>
        <begin position="65"/>
        <end position="88"/>
    </location>
</feature>
<dbReference type="RefSeq" id="WP_231101461.1">
    <property type="nucleotide sequence ID" value="NZ_AUXX01000012.1"/>
</dbReference>
<dbReference type="Proteomes" id="UP000076661">
    <property type="component" value="Unassembled WGS sequence"/>
</dbReference>
<proteinExistence type="predicted"/>
<keyword evidence="1" id="KW-1133">Transmembrane helix</keyword>
<protein>
    <submittedName>
        <fullName evidence="2">Uncharacterized protein</fullName>
    </submittedName>
</protein>
<dbReference type="PATRIC" id="fig|1365257.3.peg.2000"/>
<reference evidence="2 3" key="1">
    <citation type="submission" date="2013-07" db="EMBL/GenBank/DDBJ databases">
        <title>Comparative Genomic and Metabolomic Analysis of Twelve Strains of Pseudoalteromonas luteoviolacea.</title>
        <authorList>
            <person name="Vynne N.G."/>
            <person name="Mansson M."/>
            <person name="Gram L."/>
        </authorList>
    </citation>
    <scope>NUCLEOTIDE SEQUENCE [LARGE SCALE GENOMIC DNA]</scope>
    <source>
        <strain evidence="2 3">S4060-1</strain>
    </source>
</reference>
<name>A0A162B752_9GAMM</name>
<sequence length="97" mass="10816">MRLINYLISTVSLIMMSVHRLDYSPMLRKFLTIANYSLVISVIGFGFAILASYPLAAALSLPAQITAHISSLLFATLLKISYVVRCLCQYNLGMEVR</sequence>
<dbReference type="EMBL" id="AUXX01000012">
    <property type="protein sequence ID" value="KZN67559.1"/>
    <property type="molecule type" value="Genomic_DNA"/>
</dbReference>
<dbReference type="AlphaFoldDB" id="A0A162B752"/>
<keyword evidence="1" id="KW-0812">Transmembrane</keyword>
<evidence type="ECO:0000313" key="2">
    <source>
        <dbReference type="EMBL" id="KZN67559.1"/>
    </source>
</evidence>